<evidence type="ECO:0000259" key="10">
    <source>
        <dbReference type="PROSITE" id="PS50011"/>
    </source>
</evidence>
<feature type="domain" description="Protein kinase" evidence="10">
    <location>
        <begin position="62"/>
        <end position="324"/>
    </location>
</feature>
<keyword evidence="6 7" id="KW-0067">ATP-binding</keyword>
<name>A0A7S2B168_9STRA</name>
<feature type="region of interest" description="Disordered" evidence="9">
    <location>
        <begin position="374"/>
        <end position="404"/>
    </location>
</feature>
<organism evidence="12">
    <name type="scientific">Florenciella parvula</name>
    <dbReference type="NCBI Taxonomy" id="236787"/>
    <lineage>
        <taxon>Eukaryota</taxon>
        <taxon>Sar</taxon>
        <taxon>Stramenopiles</taxon>
        <taxon>Ochrophyta</taxon>
        <taxon>Dictyochophyceae</taxon>
        <taxon>Florenciellales</taxon>
        <taxon>Florenciella</taxon>
    </lineage>
</organism>
<dbReference type="SMART" id="SM00220">
    <property type="entry name" value="S_TKc"/>
    <property type="match status" value="1"/>
</dbReference>
<dbReference type="PROSITE" id="PS00107">
    <property type="entry name" value="PROTEIN_KINASE_ATP"/>
    <property type="match status" value="1"/>
</dbReference>
<keyword evidence="1 8" id="KW-0723">Serine/threonine-protein kinase</keyword>
<evidence type="ECO:0000259" key="11">
    <source>
        <dbReference type="PROSITE" id="PS51285"/>
    </source>
</evidence>
<dbReference type="Pfam" id="PF00433">
    <property type="entry name" value="Pkinase_C"/>
    <property type="match status" value="1"/>
</dbReference>
<dbReference type="EMBL" id="HBGT01002094">
    <property type="protein sequence ID" value="CAD9383561.1"/>
    <property type="molecule type" value="Transcribed_RNA"/>
</dbReference>
<evidence type="ECO:0000256" key="4">
    <source>
        <dbReference type="ARBA" id="ARBA00022741"/>
    </source>
</evidence>
<sequence length="404" mass="44584">MGNKLAKAKKAGAADASGTPAAPAATADADVAETAEGLESMDLSGFSQGGADEASKLNVDDFELIKVLGKGSFGKVMLCRKKDEGKNGPLYAMKTLRKKELVRRNQLAHTATERQILQTIVHPFLVGIKFAFQTDDKLYMVLEYMGGGELFHWLKAKRKFSEEAAKLFAAEITLALGCLHSHNIIYRDLKPENILLDMDGHLRLTDFGLSKDGIESADGEQGTKTFCGTPEYLAPEILENKGHGKAVDWWSFGTLLYELMCGLPPFYDTNMQRMYHKIASSPLRFPSYLSANSKTILQGLLQRNVRNRLGSQNDMEDVKAQAFFQPLDWDRVMAKDYEPELQPKNLSGGKNAAANAEHFDKEFTNEPALDSVVTSTLSSTQQDKSKFEGFTFNEGTIGEGEEEG</sequence>
<evidence type="ECO:0000256" key="6">
    <source>
        <dbReference type="ARBA" id="ARBA00022840"/>
    </source>
</evidence>
<evidence type="ECO:0008006" key="13">
    <source>
        <dbReference type="Google" id="ProtNLM"/>
    </source>
</evidence>
<dbReference type="PROSITE" id="PS50011">
    <property type="entry name" value="PROTEIN_KINASE_DOM"/>
    <property type="match status" value="1"/>
</dbReference>
<accession>A0A7S2B168</accession>
<keyword evidence="3" id="KW-0808">Transferase</keyword>
<dbReference type="InterPro" id="IPR008271">
    <property type="entry name" value="Ser/Thr_kinase_AS"/>
</dbReference>
<proteinExistence type="inferred from homology"/>
<dbReference type="SUPFAM" id="SSF56112">
    <property type="entry name" value="Protein kinase-like (PK-like)"/>
    <property type="match status" value="1"/>
</dbReference>
<feature type="compositionally biased region" description="Low complexity" evidence="9">
    <location>
        <begin position="11"/>
        <end position="29"/>
    </location>
</feature>
<feature type="domain" description="AGC-kinase C-terminal" evidence="11">
    <location>
        <begin position="325"/>
        <end position="402"/>
    </location>
</feature>
<evidence type="ECO:0000256" key="8">
    <source>
        <dbReference type="RuleBase" id="RU000304"/>
    </source>
</evidence>
<keyword evidence="5" id="KW-0418">Kinase</keyword>
<dbReference type="PANTHER" id="PTHR24351">
    <property type="entry name" value="RIBOSOMAL PROTEIN S6 KINASE"/>
    <property type="match status" value="1"/>
</dbReference>
<feature type="region of interest" description="Disordered" evidence="9">
    <location>
        <begin position="1"/>
        <end position="29"/>
    </location>
</feature>
<dbReference type="Gene3D" id="3.30.200.20">
    <property type="entry name" value="Phosphorylase Kinase, domain 1"/>
    <property type="match status" value="1"/>
</dbReference>
<reference evidence="12" key="1">
    <citation type="submission" date="2021-01" db="EMBL/GenBank/DDBJ databases">
        <authorList>
            <person name="Corre E."/>
            <person name="Pelletier E."/>
            <person name="Niang G."/>
            <person name="Scheremetjew M."/>
            <person name="Finn R."/>
            <person name="Kale V."/>
            <person name="Holt S."/>
            <person name="Cochrane G."/>
            <person name="Meng A."/>
            <person name="Brown T."/>
            <person name="Cohen L."/>
        </authorList>
    </citation>
    <scope>NUCLEOTIDE SEQUENCE</scope>
    <source>
        <strain evidence="12">RCC1693</strain>
    </source>
</reference>
<dbReference type="PROSITE" id="PS00108">
    <property type="entry name" value="PROTEIN_KINASE_ST"/>
    <property type="match status" value="1"/>
</dbReference>
<protein>
    <recommendedName>
        <fullName evidence="13">Protein kinase domain-containing protein</fullName>
    </recommendedName>
</protein>
<dbReference type="InterPro" id="IPR000961">
    <property type="entry name" value="AGC-kinase_C"/>
</dbReference>
<keyword evidence="4 7" id="KW-0547">Nucleotide-binding</keyword>
<dbReference type="InterPro" id="IPR045270">
    <property type="entry name" value="STKc_AGC"/>
</dbReference>
<feature type="binding site" evidence="7">
    <location>
        <position position="94"/>
    </location>
    <ligand>
        <name>ATP</name>
        <dbReference type="ChEBI" id="CHEBI:30616"/>
    </ligand>
</feature>
<dbReference type="InterPro" id="IPR011009">
    <property type="entry name" value="Kinase-like_dom_sf"/>
</dbReference>
<gene>
    <name evidence="12" type="ORF">FPAR1323_LOCUS1167</name>
</gene>
<dbReference type="GO" id="GO:0005524">
    <property type="term" value="F:ATP binding"/>
    <property type="evidence" value="ECO:0007669"/>
    <property type="project" value="UniProtKB-UniRule"/>
</dbReference>
<comment type="similarity">
    <text evidence="8">Belongs to the protein kinase superfamily.</text>
</comment>
<evidence type="ECO:0000256" key="2">
    <source>
        <dbReference type="ARBA" id="ARBA00022553"/>
    </source>
</evidence>
<evidence type="ECO:0000256" key="5">
    <source>
        <dbReference type="ARBA" id="ARBA00022777"/>
    </source>
</evidence>
<dbReference type="CDD" id="cd05123">
    <property type="entry name" value="STKc_AGC"/>
    <property type="match status" value="1"/>
</dbReference>
<dbReference type="Gene3D" id="1.10.510.10">
    <property type="entry name" value="Transferase(Phosphotransferase) domain 1"/>
    <property type="match status" value="1"/>
</dbReference>
<evidence type="ECO:0000313" key="12">
    <source>
        <dbReference type="EMBL" id="CAD9383561.1"/>
    </source>
</evidence>
<dbReference type="InterPro" id="IPR000719">
    <property type="entry name" value="Prot_kinase_dom"/>
</dbReference>
<evidence type="ECO:0000256" key="7">
    <source>
        <dbReference type="PROSITE-ProRule" id="PRU10141"/>
    </source>
</evidence>
<evidence type="ECO:0000256" key="9">
    <source>
        <dbReference type="SAM" id="MobiDB-lite"/>
    </source>
</evidence>
<feature type="compositionally biased region" description="Low complexity" evidence="9">
    <location>
        <begin position="374"/>
        <end position="396"/>
    </location>
</feature>
<dbReference type="PROSITE" id="PS51285">
    <property type="entry name" value="AGC_KINASE_CTER"/>
    <property type="match status" value="1"/>
</dbReference>
<dbReference type="Pfam" id="PF00069">
    <property type="entry name" value="Pkinase"/>
    <property type="match status" value="1"/>
</dbReference>
<dbReference type="AlphaFoldDB" id="A0A7S2B168"/>
<dbReference type="InterPro" id="IPR017892">
    <property type="entry name" value="Pkinase_C"/>
</dbReference>
<keyword evidence="2" id="KW-0597">Phosphoprotein</keyword>
<dbReference type="FunFam" id="3.30.200.20:FF:000537">
    <property type="entry name" value="Non-specific serine/threonine protein kinase"/>
    <property type="match status" value="1"/>
</dbReference>
<evidence type="ECO:0000256" key="1">
    <source>
        <dbReference type="ARBA" id="ARBA00022527"/>
    </source>
</evidence>
<dbReference type="GO" id="GO:0004674">
    <property type="term" value="F:protein serine/threonine kinase activity"/>
    <property type="evidence" value="ECO:0007669"/>
    <property type="project" value="UniProtKB-KW"/>
</dbReference>
<feature type="compositionally biased region" description="Basic residues" evidence="9">
    <location>
        <begin position="1"/>
        <end position="10"/>
    </location>
</feature>
<dbReference type="FunFam" id="1.10.510.10:FF:000008">
    <property type="entry name" value="Non-specific serine/threonine protein kinase"/>
    <property type="match status" value="1"/>
</dbReference>
<evidence type="ECO:0000256" key="3">
    <source>
        <dbReference type="ARBA" id="ARBA00022679"/>
    </source>
</evidence>
<dbReference type="InterPro" id="IPR017441">
    <property type="entry name" value="Protein_kinase_ATP_BS"/>
</dbReference>